<dbReference type="Proteomes" id="UP000317716">
    <property type="component" value="Unassembled WGS sequence"/>
</dbReference>
<dbReference type="InterPro" id="IPR034733">
    <property type="entry name" value="AcCoA_carboxyl_beta"/>
</dbReference>
<keyword evidence="9 13" id="KW-0067">ATP-binding</keyword>
<dbReference type="GO" id="GO:0008270">
    <property type="term" value="F:zinc ion binding"/>
    <property type="evidence" value="ECO:0007669"/>
    <property type="project" value="UniProtKB-UniRule"/>
</dbReference>
<name>A0A538SH71_UNCEI</name>
<evidence type="ECO:0000259" key="15">
    <source>
        <dbReference type="PROSITE" id="PS50980"/>
    </source>
</evidence>
<dbReference type="EC" id="2.1.3.15" evidence="13"/>
<feature type="domain" description="CoA carboxyltransferase N-terminal" evidence="15">
    <location>
        <begin position="27"/>
        <end position="297"/>
    </location>
</feature>
<comment type="catalytic activity">
    <reaction evidence="13">
        <text>N(6)-carboxybiotinyl-L-lysyl-[protein] + acetyl-CoA = N(6)-biotinyl-L-lysyl-[protein] + malonyl-CoA</text>
        <dbReference type="Rhea" id="RHEA:54728"/>
        <dbReference type="Rhea" id="RHEA-COMP:10505"/>
        <dbReference type="Rhea" id="RHEA-COMP:10506"/>
        <dbReference type="ChEBI" id="CHEBI:57288"/>
        <dbReference type="ChEBI" id="CHEBI:57384"/>
        <dbReference type="ChEBI" id="CHEBI:83144"/>
        <dbReference type="ChEBI" id="CHEBI:83145"/>
        <dbReference type="EC" id="2.1.3.15"/>
    </reaction>
</comment>
<dbReference type="GO" id="GO:2001295">
    <property type="term" value="P:malonyl-CoA biosynthetic process"/>
    <property type="evidence" value="ECO:0007669"/>
    <property type="project" value="UniProtKB-UniRule"/>
</dbReference>
<evidence type="ECO:0000256" key="5">
    <source>
        <dbReference type="ARBA" id="ARBA00022741"/>
    </source>
</evidence>
<dbReference type="PANTHER" id="PTHR42995">
    <property type="entry name" value="ACETYL-COENZYME A CARBOXYLASE CARBOXYL TRANSFERASE SUBUNIT BETA, CHLOROPLASTIC"/>
    <property type="match status" value="1"/>
</dbReference>
<dbReference type="Pfam" id="PF01039">
    <property type="entry name" value="Carboxyl_trans"/>
    <property type="match status" value="1"/>
</dbReference>
<dbReference type="GO" id="GO:0016743">
    <property type="term" value="F:carboxyl- or carbamoyltransferase activity"/>
    <property type="evidence" value="ECO:0007669"/>
    <property type="project" value="UniProtKB-UniRule"/>
</dbReference>
<sequence length="316" mass="34837">MSWLKREPSGIKTRSKRERRKDVPEGLWTKCEDCGEALFQTVLEENAWTCPHCNHHFRVPARTYLQFLVDPDSFDERFAALESADPLEFRDAKMRYPERLQLAQKDTGMKDAALAGVATIGGKPVALAVMDFFFMGGSMGSVVGEKVARSIEGAIAERRALVVVSATGGARMQEGILSLMQMAKTSALLPGLERERLPFVSILTDPSTAGVLSSFASLGDVIVAEPKALVGFAGARVIRQTIGEDLPPGFQRAEFVLEKGFVDRIVHRKQMREEVSRLLEFFWRSTRGFAADGKPSPHPQWSALPAEDGKAGSRRA</sequence>
<evidence type="ECO:0000256" key="2">
    <source>
        <dbReference type="ARBA" id="ARBA00022516"/>
    </source>
</evidence>
<reference evidence="16 17" key="1">
    <citation type="journal article" date="2019" name="Nat. Microbiol.">
        <title>Mediterranean grassland soil C-N compound turnover is dependent on rainfall and depth, and is mediated by genomically divergent microorganisms.</title>
        <authorList>
            <person name="Diamond S."/>
            <person name="Andeer P.F."/>
            <person name="Li Z."/>
            <person name="Crits-Christoph A."/>
            <person name="Burstein D."/>
            <person name="Anantharaman K."/>
            <person name="Lane K.R."/>
            <person name="Thomas B.C."/>
            <person name="Pan C."/>
            <person name="Northen T.R."/>
            <person name="Banfield J.F."/>
        </authorList>
    </citation>
    <scope>NUCLEOTIDE SEQUENCE [LARGE SCALE GENOMIC DNA]</scope>
    <source>
        <strain evidence="16">WS_2</strain>
    </source>
</reference>
<comment type="pathway">
    <text evidence="13">Lipid metabolism; malonyl-CoA biosynthesis; malonyl-CoA from acetyl-CoA: step 1/1.</text>
</comment>
<evidence type="ECO:0000256" key="6">
    <source>
        <dbReference type="ARBA" id="ARBA00022771"/>
    </source>
</evidence>
<keyword evidence="4 13" id="KW-0479">Metal-binding</keyword>
<evidence type="ECO:0000256" key="13">
    <source>
        <dbReference type="HAMAP-Rule" id="MF_01395"/>
    </source>
</evidence>
<dbReference type="PANTHER" id="PTHR42995:SF5">
    <property type="entry name" value="ACETYL-COENZYME A CARBOXYLASE CARBOXYL TRANSFERASE SUBUNIT BETA, CHLOROPLASTIC"/>
    <property type="match status" value="1"/>
</dbReference>
<dbReference type="GO" id="GO:0009317">
    <property type="term" value="C:acetyl-CoA carboxylase complex"/>
    <property type="evidence" value="ECO:0007669"/>
    <property type="project" value="InterPro"/>
</dbReference>
<feature type="compositionally biased region" description="Basic and acidic residues" evidence="14">
    <location>
        <begin position="307"/>
        <end position="316"/>
    </location>
</feature>
<proteinExistence type="inferred from homology"/>
<evidence type="ECO:0000256" key="4">
    <source>
        <dbReference type="ARBA" id="ARBA00022723"/>
    </source>
</evidence>
<dbReference type="AlphaFoldDB" id="A0A538SH71"/>
<evidence type="ECO:0000256" key="10">
    <source>
        <dbReference type="ARBA" id="ARBA00023098"/>
    </source>
</evidence>
<dbReference type="GO" id="GO:0003989">
    <property type="term" value="F:acetyl-CoA carboxylase activity"/>
    <property type="evidence" value="ECO:0007669"/>
    <property type="project" value="InterPro"/>
</dbReference>
<keyword evidence="7 13" id="KW-0276">Fatty acid metabolism</keyword>
<dbReference type="PRINTS" id="PR01070">
    <property type="entry name" value="ACCCTRFRASEB"/>
</dbReference>
<evidence type="ECO:0000313" key="17">
    <source>
        <dbReference type="Proteomes" id="UP000317716"/>
    </source>
</evidence>
<dbReference type="InterPro" id="IPR029045">
    <property type="entry name" value="ClpP/crotonase-like_dom_sf"/>
</dbReference>
<evidence type="ECO:0000256" key="12">
    <source>
        <dbReference type="ARBA" id="ARBA00025280"/>
    </source>
</evidence>
<feature type="binding site" evidence="13">
    <location>
        <position position="53"/>
    </location>
    <ligand>
        <name>Zn(2+)</name>
        <dbReference type="ChEBI" id="CHEBI:29105"/>
    </ligand>
</feature>
<dbReference type="EMBL" id="VBOS01000402">
    <property type="protein sequence ID" value="TMQ50721.1"/>
    <property type="molecule type" value="Genomic_DNA"/>
</dbReference>
<keyword evidence="6 13" id="KW-0863">Zinc-finger</keyword>
<dbReference type="Gene3D" id="3.90.226.10">
    <property type="entry name" value="2-enoyl-CoA Hydratase, Chain A, domain 1"/>
    <property type="match status" value="1"/>
</dbReference>
<comment type="function">
    <text evidence="12 13">Component of the acetyl coenzyme A carboxylase (ACC) complex. Biotin carboxylase (BC) catalyzes the carboxylation of biotin on its carrier protein (BCCP) and then the CO(2) group is transferred by the transcarboxylase to acetyl-CoA to form malonyl-CoA.</text>
</comment>
<evidence type="ECO:0000256" key="7">
    <source>
        <dbReference type="ARBA" id="ARBA00022832"/>
    </source>
</evidence>
<keyword evidence="13" id="KW-0963">Cytoplasm</keyword>
<dbReference type="Pfam" id="PF17848">
    <property type="entry name" value="Zn_ribbon_ACC"/>
    <property type="match status" value="1"/>
</dbReference>
<protein>
    <recommendedName>
        <fullName evidence="13">Acetyl-coenzyme A carboxylase carboxyl transferase subunit beta</fullName>
        <shortName evidence="13">ACCase subunit beta</shortName>
        <shortName evidence="13">Acetyl-CoA carboxylase carboxyltransferase subunit beta</shortName>
        <ecNumber evidence="13">2.1.3.15</ecNumber>
    </recommendedName>
</protein>
<dbReference type="PROSITE" id="PS50980">
    <property type="entry name" value="COA_CT_NTER"/>
    <property type="match status" value="1"/>
</dbReference>
<dbReference type="GO" id="GO:0005524">
    <property type="term" value="F:ATP binding"/>
    <property type="evidence" value="ECO:0007669"/>
    <property type="project" value="UniProtKB-KW"/>
</dbReference>
<comment type="cofactor">
    <cofactor evidence="13">
        <name>Zn(2+)</name>
        <dbReference type="ChEBI" id="CHEBI:29105"/>
    </cofactor>
    <text evidence="13">Binds 1 zinc ion per subunit.</text>
</comment>
<comment type="subunit">
    <text evidence="13">Acetyl-CoA carboxylase is a heterohexamer composed of biotin carboxyl carrier protein (AccB), biotin carboxylase (AccC) and two subunits each of ACCase subunit alpha (AccA) and ACCase subunit beta (AccD).</text>
</comment>
<keyword evidence="16" id="KW-0436">Ligase</keyword>
<gene>
    <name evidence="13" type="primary">accD</name>
    <name evidence="16" type="ORF">E6K72_11205</name>
</gene>
<comment type="similarity">
    <text evidence="13">Belongs to the AccD/PCCB family.</text>
</comment>
<dbReference type="UniPathway" id="UPA00655">
    <property type="reaction ID" value="UER00711"/>
</dbReference>
<keyword evidence="10 13" id="KW-0443">Lipid metabolism</keyword>
<keyword evidence="2 13" id="KW-0444">Lipid biosynthesis</keyword>
<dbReference type="HAMAP" id="MF_01395">
    <property type="entry name" value="AcetylCoA_CT_beta"/>
    <property type="match status" value="1"/>
</dbReference>
<evidence type="ECO:0000256" key="8">
    <source>
        <dbReference type="ARBA" id="ARBA00022833"/>
    </source>
</evidence>
<dbReference type="NCBIfam" id="TIGR00515">
    <property type="entry name" value="accD"/>
    <property type="match status" value="1"/>
</dbReference>
<dbReference type="SUPFAM" id="SSF52096">
    <property type="entry name" value="ClpP/crotonase"/>
    <property type="match status" value="1"/>
</dbReference>
<evidence type="ECO:0000256" key="9">
    <source>
        <dbReference type="ARBA" id="ARBA00022840"/>
    </source>
</evidence>
<evidence type="ECO:0000256" key="14">
    <source>
        <dbReference type="SAM" id="MobiDB-lite"/>
    </source>
</evidence>
<keyword evidence="11 13" id="KW-0275">Fatty acid biosynthesis</keyword>
<feature type="region of interest" description="Disordered" evidence="14">
    <location>
        <begin position="291"/>
        <end position="316"/>
    </location>
</feature>
<comment type="caution">
    <text evidence="16">The sequence shown here is derived from an EMBL/GenBank/DDBJ whole genome shotgun (WGS) entry which is preliminary data.</text>
</comment>
<evidence type="ECO:0000256" key="1">
    <source>
        <dbReference type="ARBA" id="ARBA00004496"/>
    </source>
</evidence>
<evidence type="ECO:0000313" key="16">
    <source>
        <dbReference type="EMBL" id="TMQ50721.1"/>
    </source>
</evidence>
<comment type="subcellular location">
    <subcellularLocation>
        <location evidence="1 13">Cytoplasm</location>
    </subcellularLocation>
</comment>
<dbReference type="InterPro" id="IPR011762">
    <property type="entry name" value="COA_CT_N"/>
</dbReference>
<evidence type="ECO:0000256" key="3">
    <source>
        <dbReference type="ARBA" id="ARBA00022679"/>
    </source>
</evidence>
<dbReference type="InterPro" id="IPR000438">
    <property type="entry name" value="Acetyl_CoA_COase_Trfase_b_su"/>
</dbReference>
<accession>A0A538SH71</accession>
<feature type="binding site" evidence="13">
    <location>
        <position position="50"/>
    </location>
    <ligand>
        <name>Zn(2+)</name>
        <dbReference type="ChEBI" id="CHEBI:29105"/>
    </ligand>
</feature>
<keyword evidence="5 13" id="KW-0547">Nucleotide-binding</keyword>
<keyword evidence="8 13" id="KW-0862">Zinc</keyword>
<evidence type="ECO:0000256" key="11">
    <source>
        <dbReference type="ARBA" id="ARBA00023160"/>
    </source>
</evidence>
<feature type="zinc finger region" description="C4-type" evidence="13">
    <location>
        <begin position="31"/>
        <end position="53"/>
    </location>
</feature>
<feature type="binding site" evidence="13">
    <location>
        <position position="34"/>
    </location>
    <ligand>
        <name>Zn(2+)</name>
        <dbReference type="ChEBI" id="CHEBI:29105"/>
    </ligand>
</feature>
<keyword evidence="3 13" id="KW-0808">Transferase</keyword>
<organism evidence="16 17">
    <name type="scientific">Eiseniibacteriota bacterium</name>
    <dbReference type="NCBI Taxonomy" id="2212470"/>
    <lineage>
        <taxon>Bacteria</taxon>
        <taxon>Candidatus Eiseniibacteriota</taxon>
    </lineage>
</organism>
<feature type="binding site" evidence="13">
    <location>
        <position position="31"/>
    </location>
    <ligand>
        <name>Zn(2+)</name>
        <dbReference type="ChEBI" id="CHEBI:29105"/>
    </ligand>
</feature>
<dbReference type="InterPro" id="IPR041010">
    <property type="entry name" value="Znf-ACC"/>
</dbReference>
<dbReference type="GO" id="GO:0006633">
    <property type="term" value="P:fatty acid biosynthetic process"/>
    <property type="evidence" value="ECO:0007669"/>
    <property type="project" value="UniProtKB-KW"/>
</dbReference>